<keyword evidence="2 4" id="KW-0863">Zinc-finger</keyword>
<dbReference type="Proteomes" id="UP000266723">
    <property type="component" value="Unassembled WGS sequence"/>
</dbReference>
<sequence>MELGGGSNNRRRSKAIAGSVLCFCGLPAKISQAWTDKNPGRRFYGCERYKRKGECNFFQWFDEEEAFGWQKEALIEARNQIRKKDKIIAELKVTISELRSDLVKKEEAEEDIINSFLKL</sequence>
<name>A0ABQ7B6Z5_BRACR</name>
<keyword evidence="7" id="KW-1185">Reference proteome</keyword>
<dbReference type="PANTHER" id="PTHR33248">
    <property type="entry name" value="ZINC ION-BINDING PROTEIN"/>
    <property type="match status" value="1"/>
</dbReference>
<evidence type="ECO:0000256" key="2">
    <source>
        <dbReference type="ARBA" id="ARBA00022771"/>
    </source>
</evidence>
<evidence type="ECO:0000313" key="7">
    <source>
        <dbReference type="Proteomes" id="UP000266723"/>
    </source>
</evidence>
<dbReference type="EMBL" id="QGKV02001507">
    <property type="protein sequence ID" value="KAF3527776.1"/>
    <property type="molecule type" value="Genomic_DNA"/>
</dbReference>
<accession>A0ABQ7B6Z5</accession>
<comment type="caution">
    <text evidence="6">The sequence shown here is derived from an EMBL/GenBank/DDBJ whole genome shotgun (WGS) entry which is preliminary data.</text>
</comment>
<dbReference type="Pfam" id="PF06839">
    <property type="entry name" value="Zn_ribbon_GRF"/>
    <property type="match status" value="1"/>
</dbReference>
<evidence type="ECO:0000256" key="4">
    <source>
        <dbReference type="PROSITE-ProRule" id="PRU01343"/>
    </source>
</evidence>
<keyword evidence="3" id="KW-0862">Zinc</keyword>
<reference evidence="6 7" key="1">
    <citation type="journal article" date="2020" name="BMC Genomics">
        <title>Intraspecific diversification of the crop wild relative Brassica cretica Lam. using demographic model selection.</title>
        <authorList>
            <person name="Kioukis A."/>
            <person name="Michalopoulou V.A."/>
            <person name="Briers L."/>
            <person name="Pirintsos S."/>
            <person name="Studholme D.J."/>
            <person name="Pavlidis P."/>
            <person name="Sarris P.F."/>
        </authorList>
    </citation>
    <scope>NUCLEOTIDE SEQUENCE [LARGE SCALE GENOMIC DNA]</scope>
    <source>
        <strain evidence="7">cv. PFS-1207/04</strain>
    </source>
</reference>
<protein>
    <recommendedName>
        <fullName evidence="5">GRF-type domain-containing protein</fullName>
    </recommendedName>
</protein>
<evidence type="ECO:0000256" key="3">
    <source>
        <dbReference type="ARBA" id="ARBA00022833"/>
    </source>
</evidence>
<keyword evidence="1" id="KW-0479">Metal-binding</keyword>
<gene>
    <name evidence="6" type="ORF">DY000_02038532</name>
</gene>
<evidence type="ECO:0000259" key="5">
    <source>
        <dbReference type="PROSITE" id="PS51999"/>
    </source>
</evidence>
<evidence type="ECO:0000313" key="6">
    <source>
        <dbReference type="EMBL" id="KAF3527776.1"/>
    </source>
</evidence>
<dbReference type="PROSITE" id="PS51999">
    <property type="entry name" value="ZF_GRF"/>
    <property type="match status" value="1"/>
</dbReference>
<proteinExistence type="predicted"/>
<dbReference type="Pfam" id="PF25464">
    <property type="entry name" value="DUF7900"/>
    <property type="match status" value="1"/>
</dbReference>
<feature type="domain" description="GRF-type" evidence="5">
    <location>
        <begin position="22"/>
        <end position="64"/>
    </location>
</feature>
<dbReference type="InterPro" id="IPR057222">
    <property type="entry name" value="DUF7900"/>
</dbReference>
<evidence type="ECO:0000256" key="1">
    <source>
        <dbReference type="ARBA" id="ARBA00022723"/>
    </source>
</evidence>
<dbReference type="InterPro" id="IPR010666">
    <property type="entry name" value="Znf_GRF"/>
</dbReference>
<organism evidence="6 7">
    <name type="scientific">Brassica cretica</name>
    <name type="common">Mustard</name>
    <dbReference type="NCBI Taxonomy" id="69181"/>
    <lineage>
        <taxon>Eukaryota</taxon>
        <taxon>Viridiplantae</taxon>
        <taxon>Streptophyta</taxon>
        <taxon>Embryophyta</taxon>
        <taxon>Tracheophyta</taxon>
        <taxon>Spermatophyta</taxon>
        <taxon>Magnoliopsida</taxon>
        <taxon>eudicotyledons</taxon>
        <taxon>Gunneridae</taxon>
        <taxon>Pentapetalae</taxon>
        <taxon>rosids</taxon>
        <taxon>malvids</taxon>
        <taxon>Brassicales</taxon>
        <taxon>Brassicaceae</taxon>
        <taxon>Brassiceae</taxon>
        <taxon>Brassica</taxon>
    </lineage>
</organism>